<dbReference type="NCBIfam" id="TIGR00112">
    <property type="entry name" value="proC"/>
    <property type="match status" value="1"/>
</dbReference>
<dbReference type="InterPro" id="IPR008927">
    <property type="entry name" value="6-PGluconate_DH-like_C_sf"/>
</dbReference>
<sequence length="270" mass="27311">MANGLLLVGCGKMGGAMLDGWLARGTDPRTVVIVEPAEAAQTALKAKGVTVVSAADDVPDGFAPDCVILAVKPQMMADVAPAYARFRSPETQFLSIAAGTTIGFFEGALGGDAAIVRTMPNTPAAVGKGMMVACPNPNVTKAMKVRAGELLAAVGEVAWVEDESQMDAVTAVSGSGPAYVFHMIECLAAAGEAAGLPAALSAKLALQTVYGAGCLARDADEGPAQLRVNVTSPGGTTEAALKVLMAEGGLKPLMEKAVLAARDRGRELGG</sequence>
<organism evidence="9 10">
    <name type="scientific">Minwuia thermotolerans</name>
    <dbReference type="NCBI Taxonomy" id="2056226"/>
    <lineage>
        <taxon>Bacteria</taxon>
        <taxon>Pseudomonadati</taxon>
        <taxon>Pseudomonadota</taxon>
        <taxon>Alphaproteobacteria</taxon>
        <taxon>Minwuiales</taxon>
        <taxon>Minwuiaceae</taxon>
        <taxon>Minwuia</taxon>
    </lineage>
</organism>
<protein>
    <recommendedName>
        <fullName evidence="4 5">Pyrroline-5-carboxylate reductase</fullName>
        <shortName evidence="4">P5C reductase</shortName>
        <shortName evidence="4">P5CR</shortName>
        <ecNumber evidence="4 5">1.5.1.2</ecNumber>
    </recommendedName>
    <alternativeName>
        <fullName evidence="4">PCA reductase</fullName>
    </alternativeName>
</protein>
<dbReference type="GO" id="GO:0005737">
    <property type="term" value="C:cytoplasm"/>
    <property type="evidence" value="ECO:0007669"/>
    <property type="project" value="UniProtKB-SubCell"/>
</dbReference>
<comment type="function">
    <text evidence="4">Catalyzes the reduction of 1-pyrroline-5-carboxylate (PCA) to L-proline.</text>
</comment>
<accession>A0A2M9G409</accession>
<dbReference type="Proteomes" id="UP000229498">
    <property type="component" value="Unassembled WGS sequence"/>
</dbReference>
<evidence type="ECO:0000256" key="4">
    <source>
        <dbReference type="HAMAP-Rule" id="MF_01925"/>
    </source>
</evidence>
<dbReference type="SUPFAM" id="SSF48179">
    <property type="entry name" value="6-phosphogluconate dehydrogenase C-terminal domain-like"/>
    <property type="match status" value="1"/>
</dbReference>
<dbReference type="InterPro" id="IPR036291">
    <property type="entry name" value="NAD(P)-bd_dom_sf"/>
</dbReference>
<dbReference type="Gene3D" id="1.10.3730.10">
    <property type="entry name" value="ProC C-terminal domain-like"/>
    <property type="match status" value="1"/>
</dbReference>
<keyword evidence="2 4" id="KW-0521">NADP</keyword>
<feature type="domain" description="Pyrroline-5-carboxylate reductase dimerisation" evidence="8">
    <location>
        <begin position="163"/>
        <end position="268"/>
    </location>
</feature>
<dbReference type="PANTHER" id="PTHR11645">
    <property type="entry name" value="PYRROLINE-5-CARBOXYLATE REDUCTASE"/>
    <property type="match status" value="1"/>
</dbReference>
<dbReference type="RefSeq" id="WP_109794946.1">
    <property type="nucleotide sequence ID" value="NZ_PHIG01000026.1"/>
</dbReference>
<dbReference type="Pfam" id="PF03807">
    <property type="entry name" value="F420_oxidored"/>
    <property type="match status" value="1"/>
</dbReference>
<feature type="domain" description="Pyrroline-5-carboxylate reductase catalytic N-terminal" evidence="7">
    <location>
        <begin position="7"/>
        <end position="98"/>
    </location>
</feature>
<dbReference type="SUPFAM" id="SSF51735">
    <property type="entry name" value="NAD(P)-binding Rossmann-fold domains"/>
    <property type="match status" value="1"/>
</dbReference>
<comment type="subcellular location">
    <subcellularLocation>
        <location evidence="4">Cytoplasm</location>
    </subcellularLocation>
</comment>
<evidence type="ECO:0000313" key="10">
    <source>
        <dbReference type="Proteomes" id="UP000229498"/>
    </source>
</evidence>
<keyword evidence="3 4" id="KW-0560">Oxidoreductase</keyword>
<dbReference type="PIRSF" id="PIRSF000193">
    <property type="entry name" value="Pyrrol-5-carb_rd"/>
    <property type="match status" value="1"/>
</dbReference>
<comment type="caution">
    <text evidence="9">The sequence shown here is derived from an EMBL/GenBank/DDBJ whole genome shotgun (WGS) entry which is preliminary data.</text>
</comment>
<evidence type="ECO:0000256" key="1">
    <source>
        <dbReference type="ARBA" id="ARBA00005525"/>
    </source>
</evidence>
<evidence type="ECO:0000313" key="9">
    <source>
        <dbReference type="EMBL" id="PJK30455.1"/>
    </source>
</evidence>
<name>A0A2M9G409_9PROT</name>
<evidence type="ECO:0000259" key="7">
    <source>
        <dbReference type="Pfam" id="PF03807"/>
    </source>
</evidence>
<dbReference type="AlphaFoldDB" id="A0A2M9G409"/>
<evidence type="ECO:0000256" key="5">
    <source>
        <dbReference type="NCBIfam" id="TIGR00112"/>
    </source>
</evidence>
<dbReference type="InterPro" id="IPR028939">
    <property type="entry name" value="P5C_Rdtase_cat_N"/>
</dbReference>
<gene>
    <name evidence="4" type="primary">proC</name>
    <name evidence="9" type="ORF">CVT23_06815</name>
</gene>
<evidence type="ECO:0000256" key="2">
    <source>
        <dbReference type="ARBA" id="ARBA00022857"/>
    </source>
</evidence>
<dbReference type="InterPro" id="IPR029036">
    <property type="entry name" value="P5CR_dimer"/>
</dbReference>
<reference evidence="9 10" key="1">
    <citation type="submission" date="2017-11" db="EMBL/GenBank/DDBJ databases">
        <title>Draft genome sequence of Rhizobiales bacterium SY3-13.</title>
        <authorList>
            <person name="Sun C."/>
        </authorList>
    </citation>
    <scope>NUCLEOTIDE SEQUENCE [LARGE SCALE GENOMIC DNA]</scope>
    <source>
        <strain evidence="9 10">SY3-13</strain>
    </source>
</reference>
<comment type="similarity">
    <text evidence="1 4">Belongs to the pyrroline-5-carboxylate reductase family.</text>
</comment>
<dbReference type="UniPathway" id="UPA00098">
    <property type="reaction ID" value="UER00361"/>
</dbReference>
<comment type="catalytic activity">
    <reaction evidence="4">
        <text>L-proline + NADP(+) = (S)-1-pyrroline-5-carboxylate + NADPH + 2 H(+)</text>
        <dbReference type="Rhea" id="RHEA:14109"/>
        <dbReference type="ChEBI" id="CHEBI:15378"/>
        <dbReference type="ChEBI" id="CHEBI:17388"/>
        <dbReference type="ChEBI" id="CHEBI:57783"/>
        <dbReference type="ChEBI" id="CHEBI:58349"/>
        <dbReference type="ChEBI" id="CHEBI:60039"/>
        <dbReference type="EC" id="1.5.1.2"/>
    </reaction>
</comment>
<proteinExistence type="inferred from homology"/>
<dbReference type="Pfam" id="PF14748">
    <property type="entry name" value="P5CR_dimer"/>
    <property type="match status" value="1"/>
</dbReference>
<dbReference type="InterPro" id="IPR000304">
    <property type="entry name" value="Pyrroline-COOH_reductase"/>
</dbReference>
<dbReference type="EC" id="1.5.1.2" evidence="4 5"/>
<dbReference type="GO" id="GO:0055129">
    <property type="term" value="P:L-proline biosynthetic process"/>
    <property type="evidence" value="ECO:0007669"/>
    <property type="project" value="UniProtKB-UniRule"/>
</dbReference>
<dbReference type="HAMAP" id="MF_01925">
    <property type="entry name" value="P5C_reductase"/>
    <property type="match status" value="1"/>
</dbReference>
<dbReference type="EMBL" id="PHIG01000026">
    <property type="protein sequence ID" value="PJK30455.1"/>
    <property type="molecule type" value="Genomic_DNA"/>
</dbReference>
<dbReference type="Gene3D" id="3.40.50.720">
    <property type="entry name" value="NAD(P)-binding Rossmann-like Domain"/>
    <property type="match status" value="1"/>
</dbReference>
<evidence type="ECO:0000259" key="8">
    <source>
        <dbReference type="Pfam" id="PF14748"/>
    </source>
</evidence>
<evidence type="ECO:0000256" key="3">
    <source>
        <dbReference type="ARBA" id="ARBA00023002"/>
    </source>
</evidence>
<comment type="pathway">
    <text evidence="4">Amino-acid biosynthesis; L-proline biosynthesis; L-proline from L-glutamate 5-semialdehyde: step 1/1.</text>
</comment>
<keyword evidence="4" id="KW-0028">Amino-acid biosynthesis</keyword>
<dbReference type="PANTHER" id="PTHR11645:SF0">
    <property type="entry name" value="PYRROLINE-5-CARBOXYLATE REDUCTASE 3"/>
    <property type="match status" value="1"/>
</dbReference>
<keyword evidence="4" id="KW-0641">Proline biosynthesis</keyword>
<dbReference type="FunFam" id="1.10.3730.10:FF:000001">
    <property type="entry name" value="Pyrroline-5-carboxylate reductase"/>
    <property type="match status" value="1"/>
</dbReference>
<evidence type="ECO:0000256" key="6">
    <source>
        <dbReference type="PIRSR" id="PIRSR000193-1"/>
    </source>
</evidence>
<dbReference type="OrthoDB" id="9805754at2"/>
<feature type="binding site" evidence="6">
    <location>
        <begin position="70"/>
        <end position="73"/>
    </location>
    <ligand>
        <name>NADP(+)</name>
        <dbReference type="ChEBI" id="CHEBI:58349"/>
    </ligand>
</feature>
<keyword evidence="4" id="KW-0963">Cytoplasm</keyword>
<keyword evidence="10" id="KW-1185">Reference proteome</keyword>
<dbReference type="GO" id="GO:0004735">
    <property type="term" value="F:pyrroline-5-carboxylate reductase activity"/>
    <property type="evidence" value="ECO:0007669"/>
    <property type="project" value="UniProtKB-UniRule"/>
</dbReference>
<comment type="catalytic activity">
    <reaction evidence="4">
        <text>L-proline + NAD(+) = (S)-1-pyrroline-5-carboxylate + NADH + 2 H(+)</text>
        <dbReference type="Rhea" id="RHEA:14105"/>
        <dbReference type="ChEBI" id="CHEBI:15378"/>
        <dbReference type="ChEBI" id="CHEBI:17388"/>
        <dbReference type="ChEBI" id="CHEBI:57540"/>
        <dbReference type="ChEBI" id="CHEBI:57945"/>
        <dbReference type="ChEBI" id="CHEBI:60039"/>
        <dbReference type="EC" id="1.5.1.2"/>
    </reaction>
</comment>